<evidence type="ECO:0000256" key="1">
    <source>
        <dbReference type="ARBA" id="ARBA00005781"/>
    </source>
</evidence>
<dbReference type="NCBIfam" id="TIGR01024">
    <property type="entry name" value="rplS_bact"/>
    <property type="match status" value="1"/>
</dbReference>
<evidence type="ECO:0000256" key="2">
    <source>
        <dbReference type="ARBA" id="ARBA00022980"/>
    </source>
</evidence>
<accession>A0A0G0JVJ7</accession>
<dbReference type="EMBL" id="LBUP01000001">
    <property type="protein sequence ID" value="KKQ67095.1"/>
    <property type="molecule type" value="Genomic_DNA"/>
</dbReference>
<dbReference type="InterPro" id="IPR008991">
    <property type="entry name" value="Translation_prot_SH3-like_sf"/>
</dbReference>
<dbReference type="InterPro" id="IPR038657">
    <property type="entry name" value="Ribosomal_bL19_sf"/>
</dbReference>
<evidence type="ECO:0000313" key="6">
    <source>
        <dbReference type="Proteomes" id="UP000034235"/>
    </source>
</evidence>
<dbReference type="InterPro" id="IPR001857">
    <property type="entry name" value="Ribosomal_bL19"/>
</dbReference>
<comment type="caution">
    <text evidence="5">The sequence shown here is derived from an EMBL/GenBank/DDBJ whole genome shotgun (WGS) entry which is preliminary data.</text>
</comment>
<dbReference type="Pfam" id="PF01245">
    <property type="entry name" value="Ribosomal_L19"/>
    <property type="match status" value="1"/>
</dbReference>
<gene>
    <name evidence="5" type="ORF">US86_C0001G0022</name>
</gene>
<organism evidence="5 6">
    <name type="scientific">Candidatus Daviesbacteria bacterium GW2011_GWA2_38_24</name>
    <dbReference type="NCBI Taxonomy" id="1618422"/>
    <lineage>
        <taxon>Bacteria</taxon>
        <taxon>Candidatus Daviesiibacteriota</taxon>
    </lineage>
</organism>
<protein>
    <recommendedName>
        <fullName evidence="4">50S ribosomal protein L19</fullName>
    </recommendedName>
</protein>
<dbReference type="GO" id="GO:0003735">
    <property type="term" value="F:structural constituent of ribosome"/>
    <property type="evidence" value="ECO:0007669"/>
    <property type="project" value="InterPro"/>
</dbReference>
<dbReference type="PATRIC" id="fig|1618422.5.peg.23"/>
<sequence>MISVKYKDKELKVGDTIRAKTTVVEGNKTRIQTFEGVIISLRGRDSNKTMTVRRVGARNIGVERTWPLDSKSIVDIDVVKRARKVRRAKLYFLRNIVGKMSSAL</sequence>
<dbReference type="GO" id="GO:0006412">
    <property type="term" value="P:translation"/>
    <property type="evidence" value="ECO:0007669"/>
    <property type="project" value="InterPro"/>
</dbReference>
<dbReference type="PANTHER" id="PTHR15680:SF9">
    <property type="entry name" value="LARGE RIBOSOMAL SUBUNIT PROTEIN BL19M"/>
    <property type="match status" value="1"/>
</dbReference>
<comment type="similarity">
    <text evidence="1 4">Belongs to the bacterial ribosomal protein bL19 family.</text>
</comment>
<comment type="function">
    <text evidence="4">This protein is located at the 30S-50S ribosomal subunit interface and may play a role in the structure and function of the aminoacyl-tRNA binding site.</text>
</comment>
<dbReference type="PRINTS" id="PR00061">
    <property type="entry name" value="RIBOSOMALL19"/>
</dbReference>
<dbReference type="Gene3D" id="2.30.30.790">
    <property type="match status" value="1"/>
</dbReference>
<dbReference type="GO" id="GO:0022625">
    <property type="term" value="C:cytosolic large ribosomal subunit"/>
    <property type="evidence" value="ECO:0007669"/>
    <property type="project" value="TreeGrafter"/>
</dbReference>
<dbReference type="SUPFAM" id="SSF50104">
    <property type="entry name" value="Translation proteins SH3-like domain"/>
    <property type="match status" value="1"/>
</dbReference>
<dbReference type="Proteomes" id="UP000034235">
    <property type="component" value="Unassembled WGS sequence"/>
</dbReference>
<evidence type="ECO:0000256" key="3">
    <source>
        <dbReference type="ARBA" id="ARBA00023274"/>
    </source>
</evidence>
<evidence type="ECO:0000256" key="4">
    <source>
        <dbReference type="RuleBase" id="RU000559"/>
    </source>
</evidence>
<proteinExistence type="inferred from homology"/>
<evidence type="ECO:0000313" key="5">
    <source>
        <dbReference type="EMBL" id="KKQ67095.1"/>
    </source>
</evidence>
<reference evidence="5 6" key="1">
    <citation type="journal article" date="2015" name="Nature">
        <title>rRNA introns, odd ribosomes, and small enigmatic genomes across a large radiation of phyla.</title>
        <authorList>
            <person name="Brown C.T."/>
            <person name="Hug L.A."/>
            <person name="Thomas B.C."/>
            <person name="Sharon I."/>
            <person name="Castelle C.J."/>
            <person name="Singh A."/>
            <person name="Wilkins M.J."/>
            <person name="Williams K.H."/>
            <person name="Banfield J.F."/>
        </authorList>
    </citation>
    <scope>NUCLEOTIDE SEQUENCE [LARGE SCALE GENOMIC DNA]</scope>
</reference>
<keyword evidence="2 5" id="KW-0689">Ribosomal protein</keyword>
<dbReference type="AlphaFoldDB" id="A0A0G0JVJ7"/>
<dbReference type="PANTHER" id="PTHR15680">
    <property type="entry name" value="RIBOSOMAL PROTEIN L19"/>
    <property type="match status" value="1"/>
</dbReference>
<keyword evidence="3 4" id="KW-0687">Ribonucleoprotein</keyword>
<name>A0A0G0JVJ7_9BACT</name>